<comment type="caution">
    <text evidence="3">The sequence shown here is derived from an EMBL/GenBank/DDBJ whole genome shotgun (WGS) entry which is preliminary data.</text>
</comment>
<evidence type="ECO:0000256" key="1">
    <source>
        <dbReference type="SAM" id="MobiDB-lite"/>
    </source>
</evidence>
<proteinExistence type="predicted"/>
<sequence>MDTIMKSKVQKKFFKTTPIALALIVSGYTAAPHAIEFNWGDVEGSFNSQITAGSSWRVEDSDAKNAGVGNGGLPGNTPTGDDGNLNYAKGDAFTQTIKGLHDLGLTYETEEGITFGAFVRGKYWYDYALDKNDVIHGSGTNNYVANQPINDDDFNNLTKSKGVALLDAYIFTGFYLGETAVDLRIGKQVVNWGESSFIQGGINAVNPVDAAAFRRPGAEVKEGLLPVNMIFANVGLTDNLSIEAFYQLEFEPTVIDSCGTYFSTADYLAEGCNTLVVDPNTGLTDKGLYDAGIYATRGTDEMASNDGQFGVAFKYYAESLNATEFGLYYMNYHSRLPYASAEAGLANTLVPGQGYTYGQAISSPFVPVGTDLSGLGTTAEQYNSNYHTVYPEDIQLFGLSFNTTVSEWAVSGEVSHRLDLPLQINGADLLASALTGDPDSPLTPQYKEAAAGSTVDGFDRFDYTQSQLTFIKFFDKALGTDRITAVAELGYGHVWDLPEGDDDIKYGRATVYGKSFDGIGDDDDGFTTSDSAGYRLAVKADYRNVFAGVDLAPSVAWSHDVYGYSPEPQGTFQEGRTGVNLALKANYLNMYSMSVSYTQFGGDFNPLSDRDYVSVAVGISF</sequence>
<accession>A0ABY1HGY2</accession>
<evidence type="ECO:0008006" key="5">
    <source>
        <dbReference type="Google" id="ProtNLM"/>
    </source>
</evidence>
<evidence type="ECO:0000313" key="3">
    <source>
        <dbReference type="EMBL" id="SGY98217.1"/>
    </source>
</evidence>
<dbReference type="EMBL" id="FPLJ01000078">
    <property type="protein sequence ID" value="SGY98217.1"/>
    <property type="molecule type" value="Genomic_DNA"/>
</dbReference>
<feature type="region of interest" description="Disordered" evidence="1">
    <location>
        <begin position="61"/>
        <end position="81"/>
    </location>
</feature>
<evidence type="ECO:0000313" key="4">
    <source>
        <dbReference type="Proteomes" id="UP000182660"/>
    </source>
</evidence>
<keyword evidence="4" id="KW-1185">Reference proteome</keyword>
<evidence type="ECO:0000256" key="2">
    <source>
        <dbReference type="SAM" id="SignalP"/>
    </source>
</evidence>
<gene>
    <name evidence="3" type="ORF">MT2528_3584</name>
</gene>
<organism evidence="3 4">
    <name type="scientific">Moritella viscosa</name>
    <dbReference type="NCBI Taxonomy" id="80854"/>
    <lineage>
        <taxon>Bacteria</taxon>
        <taxon>Pseudomonadati</taxon>
        <taxon>Pseudomonadota</taxon>
        <taxon>Gammaproteobacteria</taxon>
        <taxon>Alteromonadales</taxon>
        <taxon>Moritellaceae</taxon>
        <taxon>Moritella</taxon>
    </lineage>
</organism>
<reference evidence="3 4" key="1">
    <citation type="submission" date="2016-11" db="EMBL/GenBank/DDBJ databases">
        <authorList>
            <person name="Klemetsen T."/>
        </authorList>
    </citation>
    <scope>NUCLEOTIDE SEQUENCE [LARGE SCALE GENOMIC DNA]</scope>
    <source>
        <strain evidence="3">MT 2528</strain>
    </source>
</reference>
<dbReference type="Proteomes" id="UP000182660">
    <property type="component" value="Unassembled WGS sequence"/>
</dbReference>
<keyword evidence="2" id="KW-0732">Signal</keyword>
<name>A0ABY1HGY2_9GAMM</name>
<protein>
    <recommendedName>
        <fullName evidence="5">DUF1302 domain-containing protein</fullName>
    </recommendedName>
</protein>
<feature type="chain" id="PRO_5045424420" description="DUF1302 domain-containing protein" evidence="2">
    <location>
        <begin position="31"/>
        <end position="621"/>
    </location>
</feature>
<dbReference type="InterPro" id="IPR010727">
    <property type="entry name" value="DUF1302"/>
</dbReference>
<dbReference type="Pfam" id="PF06980">
    <property type="entry name" value="DUF1302"/>
    <property type="match status" value="1"/>
</dbReference>
<feature type="signal peptide" evidence="2">
    <location>
        <begin position="1"/>
        <end position="30"/>
    </location>
</feature>